<sequence length="205" mass="23245">MKGTVLTFNAQLDEGSISGEDGKRYSFFGSEWKEQLAPARDLQVDFVVNELGQATAIYLVSFSQQTAREKLSSKVQTNSQLDEEENYGFFDWAMKCLRNYVNFSGRARRKEYWYFYLFQILVGFILGVVFGIIGISDSGMDAISGLVSLAFFLPGLAVGVRRLHDVDRSGWWVLIAFTIIGLIPLLIWMVSETKPERNQWGQPAK</sequence>
<organism evidence="2 3">
    <name type="scientific">Acinetobacter venetianus</name>
    <dbReference type="NCBI Taxonomy" id="52133"/>
    <lineage>
        <taxon>Bacteria</taxon>
        <taxon>Pseudomonadati</taxon>
        <taxon>Pseudomonadota</taxon>
        <taxon>Gammaproteobacteria</taxon>
        <taxon>Moraxellales</taxon>
        <taxon>Moraxellaceae</taxon>
        <taxon>Acinetobacter</taxon>
    </lineage>
</organism>
<reference evidence="2 3" key="1">
    <citation type="journal article" date="2016" name="Sci. Rep.">
        <title>Genomic and phenotypic characterization of the species Acinetobacter venetianus.</title>
        <authorList>
            <person name="Fondi M."/>
            <person name="Maida I."/>
            <person name="Perrin E."/>
            <person name="Orlandini V."/>
            <person name="La Torre L."/>
            <person name="Bosi E."/>
            <person name="Negroni A."/>
            <person name="Zanaroli G."/>
            <person name="Fava F."/>
            <person name="Decorosi F."/>
            <person name="Giovannetti L."/>
            <person name="Viti C."/>
            <person name="Vaneechoutte M."/>
            <person name="Dijkshoorn L."/>
            <person name="Fani R."/>
        </authorList>
    </citation>
    <scope>NUCLEOTIDE SEQUENCE [LARGE SCALE GENOMIC DNA]</scope>
    <source>
        <strain evidence="2 3">LUH5627</strain>
    </source>
</reference>
<name>A0A150HJ26_9GAMM</name>
<dbReference type="PATRIC" id="fig|52133.18.peg.3703"/>
<evidence type="ECO:0000313" key="2">
    <source>
        <dbReference type="EMBL" id="KXZ62082.1"/>
    </source>
</evidence>
<keyword evidence="1" id="KW-0472">Membrane</keyword>
<dbReference type="Proteomes" id="UP000075680">
    <property type="component" value="Unassembled WGS sequence"/>
</dbReference>
<evidence type="ECO:0000256" key="1">
    <source>
        <dbReference type="SAM" id="Phobius"/>
    </source>
</evidence>
<accession>A0A150HJ26</accession>
<dbReference type="PANTHER" id="PTHR34980">
    <property type="entry name" value="INNER MEMBRANE PROTEIN-RELATED-RELATED"/>
    <property type="match status" value="1"/>
</dbReference>
<dbReference type="GO" id="GO:0005886">
    <property type="term" value="C:plasma membrane"/>
    <property type="evidence" value="ECO:0007669"/>
    <property type="project" value="TreeGrafter"/>
</dbReference>
<proteinExistence type="predicted"/>
<dbReference type="Pfam" id="PF05656">
    <property type="entry name" value="DUF805"/>
    <property type="match status" value="1"/>
</dbReference>
<keyword evidence="1" id="KW-0812">Transmembrane</keyword>
<feature type="transmembrane region" description="Helical" evidence="1">
    <location>
        <begin position="171"/>
        <end position="190"/>
    </location>
</feature>
<feature type="transmembrane region" description="Helical" evidence="1">
    <location>
        <begin position="113"/>
        <end position="136"/>
    </location>
</feature>
<keyword evidence="1" id="KW-1133">Transmembrane helix</keyword>
<dbReference type="InterPro" id="IPR008523">
    <property type="entry name" value="DUF805"/>
</dbReference>
<gene>
    <name evidence="2" type="primary">yhaI</name>
    <name evidence="2" type="ORF">AVENLUH5627_03624</name>
</gene>
<comment type="caution">
    <text evidence="2">The sequence shown here is derived from an EMBL/GenBank/DDBJ whole genome shotgun (WGS) entry which is preliminary data.</text>
</comment>
<feature type="transmembrane region" description="Helical" evidence="1">
    <location>
        <begin position="142"/>
        <end position="159"/>
    </location>
</feature>
<dbReference type="EMBL" id="JRUE01000264">
    <property type="protein sequence ID" value="KXZ62082.1"/>
    <property type="molecule type" value="Genomic_DNA"/>
</dbReference>
<evidence type="ECO:0000313" key="3">
    <source>
        <dbReference type="Proteomes" id="UP000075680"/>
    </source>
</evidence>
<dbReference type="AlphaFoldDB" id="A0A150HJ26"/>
<dbReference type="RefSeq" id="WP_061519930.1">
    <property type="nucleotide sequence ID" value="NZ_CM125582.1"/>
</dbReference>
<dbReference type="PANTHER" id="PTHR34980:SF2">
    <property type="entry name" value="INNER MEMBRANE PROTEIN YHAH-RELATED"/>
    <property type="match status" value="1"/>
</dbReference>
<protein>
    <submittedName>
        <fullName evidence="2">Inner membrane protein YhaI</fullName>
    </submittedName>
</protein>